<accession>A0ABW2KM58</accession>
<reference evidence="3" key="1">
    <citation type="journal article" date="2019" name="Int. J. Syst. Evol. Microbiol.">
        <title>The Global Catalogue of Microorganisms (GCM) 10K type strain sequencing project: providing services to taxonomists for standard genome sequencing and annotation.</title>
        <authorList>
            <consortium name="The Broad Institute Genomics Platform"/>
            <consortium name="The Broad Institute Genome Sequencing Center for Infectious Disease"/>
            <person name="Wu L."/>
            <person name="Ma J."/>
        </authorList>
    </citation>
    <scope>NUCLEOTIDE SEQUENCE [LARGE SCALE GENOMIC DNA]</scope>
    <source>
        <strain evidence="3">CGMCC 4.7382</strain>
    </source>
</reference>
<evidence type="ECO:0000313" key="2">
    <source>
        <dbReference type="EMBL" id="MFC7330285.1"/>
    </source>
</evidence>
<protein>
    <submittedName>
        <fullName evidence="2">Uncharacterized protein</fullName>
    </submittedName>
</protein>
<dbReference type="Proteomes" id="UP001596540">
    <property type="component" value="Unassembled WGS sequence"/>
</dbReference>
<feature type="chain" id="PRO_5046164728" evidence="1">
    <location>
        <begin position="28"/>
        <end position="191"/>
    </location>
</feature>
<dbReference type="RefSeq" id="WP_379872929.1">
    <property type="nucleotide sequence ID" value="NZ_JBHTBH010000011.1"/>
</dbReference>
<gene>
    <name evidence="2" type="ORF">ACFQRF_21395</name>
</gene>
<proteinExistence type="predicted"/>
<evidence type="ECO:0000313" key="3">
    <source>
        <dbReference type="Proteomes" id="UP001596540"/>
    </source>
</evidence>
<organism evidence="2 3">
    <name type="scientific">Marinactinospora rubrisoli</name>
    <dbReference type="NCBI Taxonomy" id="2715399"/>
    <lineage>
        <taxon>Bacteria</taxon>
        <taxon>Bacillati</taxon>
        <taxon>Actinomycetota</taxon>
        <taxon>Actinomycetes</taxon>
        <taxon>Streptosporangiales</taxon>
        <taxon>Nocardiopsidaceae</taxon>
        <taxon>Marinactinospora</taxon>
    </lineage>
</organism>
<dbReference type="EMBL" id="JBHTBH010000011">
    <property type="protein sequence ID" value="MFC7330285.1"/>
    <property type="molecule type" value="Genomic_DNA"/>
</dbReference>
<evidence type="ECO:0000256" key="1">
    <source>
        <dbReference type="SAM" id="SignalP"/>
    </source>
</evidence>
<keyword evidence="3" id="KW-1185">Reference proteome</keyword>
<feature type="signal peptide" evidence="1">
    <location>
        <begin position="1"/>
        <end position="27"/>
    </location>
</feature>
<name>A0ABW2KM58_9ACTN</name>
<keyword evidence="1" id="KW-0732">Signal</keyword>
<sequence>MTHFSRTGKRALALVSTGLLSAGLATATATEASAAEIIIIDGYTQTVRESDGVPVVCPTNQVLLGRSHSGDENGSTTYYCGLILIDGQVVQVSAPSWSGSQRESNSFFAAPANQVLVGRQHSGDENGQTRYATASMSAGGRPVELTSYRWSPGQRESNSYSKAGAYEVMVGRQHSGDENGETRYQYARIAD</sequence>
<comment type="caution">
    <text evidence="2">The sequence shown here is derived from an EMBL/GenBank/DDBJ whole genome shotgun (WGS) entry which is preliminary data.</text>
</comment>